<dbReference type="Proteomes" id="UP001157502">
    <property type="component" value="Chromosome 16"/>
</dbReference>
<reference evidence="1" key="1">
    <citation type="submission" date="2021-05" db="EMBL/GenBank/DDBJ databases">
        <authorList>
            <person name="Pan Q."/>
            <person name="Jouanno E."/>
            <person name="Zahm M."/>
            <person name="Klopp C."/>
            <person name="Cabau C."/>
            <person name="Louis A."/>
            <person name="Berthelot C."/>
            <person name="Parey E."/>
            <person name="Roest Crollius H."/>
            <person name="Montfort J."/>
            <person name="Robinson-Rechavi M."/>
            <person name="Bouchez O."/>
            <person name="Lampietro C."/>
            <person name="Lopez Roques C."/>
            <person name="Donnadieu C."/>
            <person name="Postlethwait J."/>
            <person name="Bobe J."/>
            <person name="Dillon D."/>
            <person name="Chandos A."/>
            <person name="von Hippel F."/>
            <person name="Guiguen Y."/>
        </authorList>
    </citation>
    <scope>NUCLEOTIDE SEQUENCE</scope>
    <source>
        <strain evidence="1">YG-Jan2019</strain>
    </source>
</reference>
<evidence type="ECO:0000313" key="1">
    <source>
        <dbReference type="EMBL" id="KAJ7999702.1"/>
    </source>
</evidence>
<organism evidence="1 2">
    <name type="scientific">Dallia pectoralis</name>
    <name type="common">Alaska blackfish</name>
    <dbReference type="NCBI Taxonomy" id="75939"/>
    <lineage>
        <taxon>Eukaryota</taxon>
        <taxon>Metazoa</taxon>
        <taxon>Chordata</taxon>
        <taxon>Craniata</taxon>
        <taxon>Vertebrata</taxon>
        <taxon>Euteleostomi</taxon>
        <taxon>Actinopterygii</taxon>
        <taxon>Neopterygii</taxon>
        <taxon>Teleostei</taxon>
        <taxon>Protacanthopterygii</taxon>
        <taxon>Esociformes</taxon>
        <taxon>Umbridae</taxon>
        <taxon>Dallia</taxon>
    </lineage>
</organism>
<sequence length="216" mass="24229">MNPLVLVWTTVCLWTTGSRMTQIDIGMVTYLPLNETATLACDCSDRSCQKVYWFRTSPENTGLQFLVSLNNADRRFYGTTTDQMRFKPINKKDVGSKSSFTLRITNVVAADAGLYSCMLENKKDNELFAPGVLLKPGVTPTSTTLPPVTKPQTPSRVKPSFSCIKTQTQKGCHFMILWVLVGALLALAVALLSTMYYFSRLPKKCRHQFVKKRALK</sequence>
<evidence type="ECO:0000313" key="2">
    <source>
        <dbReference type="Proteomes" id="UP001157502"/>
    </source>
</evidence>
<name>A0ACC2G7T6_DALPE</name>
<comment type="caution">
    <text evidence="1">The sequence shown here is derived from an EMBL/GenBank/DDBJ whole genome shotgun (WGS) entry which is preliminary data.</text>
</comment>
<gene>
    <name evidence="1" type="ORF">DPEC_G00197150</name>
</gene>
<proteinExistence type="predicted"/>
<dbReference type="EMBL" id="CM055743">
    <property type="protein sequence ID" value="KAJ7999702.1"/>
    <property type="molecule type" value="Genomic_DNA"/>
</dbReference>
<keyword evidence="2" id="KW-1185">Reference proteome</keyword>
<protein>
    <submittedName>
        <fullName evidence="1">Uncharacterized protein</fullName>
    </submittedName>
</protein>
<accession>A0ACC2G7T6</accession>